<dbReference type="InterPro" id="IPR025944">
    <property type="entry name" value="Sigma_54_int_dom_CS"/>
</dbReference>
<dbReference type="PRINTS" id="PR01590">
    <property type="entry name" value="HTHFIS"/>
</dbReference>
<evidence type="ECO:0000256" key="1">
    <source>
        <dbReference type="ARBA" id="ARBA00022741"/>
    </source>
</evidence>
<organism evidence="10 11">
    <name type="scientific">Desulfobacter hydrogenophilus</name>
    <dbReference type="NCBI Taxonomy" id="2291"/>
    <lineage>
        <taxon>Bacteria</taxon>
        <taxon>Pseudomonadati</taxon>
        <taxon>Thermodesulfobacteriota</taxon>
        <taxon>Desulfobacteria</taxon>
        <taxon>Desulfobacterales</taxon>
        <taxon>Desulfobacteraceae</taxon>
        <taxon>Desulfobacter</taxon>
    </lineage>
</organism>
<evidence type="ECO:0000256" key="5">
    <source>
        <dbReference type="ARBA" id="ARBA00023163"/>
    </source>
</evidence>
<dbReference type="InterPro" id="IPR003593">
    <property type="entry name" value="AAA+_ATPase"/>
</dbReference>
<dbReference type="InterPro" id="IPR025662">
    <property type="entry name" value="Sigma_54_int_dom_ATP-bd_1"/>
</dbReference>
<dbReference type="InterPro" id="IPR002197">
    <property type="entry name" value="HTH_Fis"/>
</dbReference>
<gene>
    <name evidence="10" type="ORF">DO021_21100</name>
    <name evidence="9" type="ORF">EYB58_11005</name>
</gene>
<evidence type="ECO:0000313" key="10">
    <source>
        <dbReference type="EMBL" id="RAM00067.1"/>
    </source>
</evidence>
<dbReference type="InterPro" id="IPR011006">
    <property type="entry name" value="CheY-like_superfamily"/>
</dbReference>
<evidence type="ECO:0000313" key="11">
    <source>
        <dbReference type="Proteomes" id="UP000248798"/>
    </source>
</evidence>
<reference evidence="9 12" key="2">
    <citation type="submission" date="2019-02" db="EMBL/GenBank/DDBJ databases">
        <title>Complete genome sequence of Desulfobacter hydrogenophilus AcRS1.</title>
        <authorList>
            <person name="Marietou A."/>
            <person name="Lund M.B."/>
            <person name="Marshall I.P.G."/>
            <person name="Schreiber L."/>
            <person name="Jorgensen B."/>
        </authorList>
    </citation>
    <scope>NUCLEOTIDE SEQUENCE [LARGE SCALE GENOMIC DNA]</scope>
    <source>
        <strain evidence="9 12">AcRS1</strain>
    </source>
</reference>
<sequence>MINFSHSKVPVVLVDDESSELDAYGFLLTSMGVNQVVQVQDSRRLPGVMADLGVCVLFLDLNMPHKSGLEVLKELRVTHPHIPVVIITANSEIESAVECLKQGAHDYLVKPINMNSFASALRNALEICALRNEVLTLKGVSFNRNLKYPEHFQDIITQNPTMIGLFQYIESISTSREPILILGETGTGKELISRAIHDVSGLGGPFVTVDVAGLDDNLFSDTLFGHSKGAYTGADKHREGLVEKAAGGSLFLDEIGDLSAASQVKLLRLIQEGIFYPLGSDRPRTCRARIISATNKSRNALAAVDQDQFRSDLFFRLSTHLIQVPPLRERKEDIPLITAYLRDQAAKAMGKPVVETGKQFSAALAAHPFPGNIRELKTYIYDAVAQSTDTSLRVDTILDRLTDVSTVSQSQAANAAATPGITLEDLMGGFPTLAALTEYAIDQALERSNHNQSQAARLLGLSKQALSKRLKKRDKS</sequence>
<protein>
    <submittedName>
        <fullName evidence="10">Sigma-54-dependent Fis family transcriptional regulator</fullName>
    </submittedName>
</protein>
<dbReference type="GO" id="GO:0043565">
    <property type="term" value="F:sequence-specific DNA binding"/>
    <property type="evidence" value="ECO:0007669"/>
    <property type="project" value="InterPro"/>
</dbReference>
<dbReference type="InterPro" id="IPR058031">
    <property type="entry name" value="AAA_lid_NorR"/>
</dbReference>
<dbReference type="GO" id="GO:0000160">
    <property type="term" value="P:phosphorelay signal transduction system"/>
    <property type="evidence" value="ECO:0007669"/>
    <property type="project" value="InterPro"/>
</dbReference>
<dbReference type="Pfam" id="PF02954">
    <property type="entry name" value="HTH_8"/>
    <property type="match status" value="1"/>
</dbReference>
<dbReference type="PANTHER" id="PTHR32071:SF13">
    <property type="entry name" value="RESPONSE REGULATOR HSFA"/>
    <property type="match status" value="1"/>
</dbReference>
<dbReference type="CDD" id="cd00009">
    <property type="entry name" value="AAA"/>
    <property type="match status" value="1"/>
</dbReference>
<dbReference type="Gene3D" id="3.40.50.2300">
    <property type="match status" value="1"/>
</dbReference>
<dbReference type="PROSITE" id="PS00688">
    <property type="entry name" value="SIGMA54_INTERACT_3"/>
    <property type="match status" value="1"/>
</dbReference>
<dbReference type="Pfam" id="PF25601">
    <property type="entry name" value="AAA_lid_14"/>
    <property type="match status" value="1"/>
</dbReference>
<dbReference type="GO" id="GO:0005524">
    <property type="term" value="F:ATP binding"/>
    <property type="evidence" value="ECO:0007669"/>
    <property type="project" value="UniProtKB-KW"/>
</dbReference>
<dbReference type="PROSITE" id="PS50045">
    <property type="entry name" value="SIGMA54_INTERACT_4"/>
    <property type="match status" value="1"/>
</dbReference>
<dbReference type="InterPro" id="IPR001789">
    <property type="entry name" value="Sig_transdc_resp-reg_receiver"/>
</dbReference>
<feature type="domain" description="Response regulatory" evidence="8">
    <location>
        <begin position="10"/>
        <end position="125"/>
    </location>
</feature>
<evidence type="ECO:0000259" key="7">
    <source>
        <dbReference type="PROSITE" id="PS50045"/>
    </source>
</evidence>
<keyword evidence="4" id="KW-0238">DNA-binding</keyword>
<reference evidence="10 11" key="1">
    <citation type="submission" date="2018-06" db="EMBL/GenBank/DDBJ databases">
        <title>Complete Genome Sequence of Desulfobacter hydrogenophilus (DSM3380).</title>
        <authorList>
            <person name="Marietou A."/>
            <person name="Schreiber L."/>
            <person name="Marshall I."/>
            <person name="Jorgensen B."/>
        </authorList>
    </citation>
    <scope>NUCLEOTIDE SEQUENCE [LARGE SCALE GENOMIC DNA]</scope>
    <source>
        <strain evidence="10 11">DSM 3380</strain>
    </source>
</reference>
<dbReference type="InterPro" id="IPR025943">
    <property type="entry name" value="Sigma_54_int_dom_ATP-bd_2"/>
</dbReference>
<dbReference type="CDD" id="cd00156">
    <property type="entry name" value="REC"/>
    <property type="match status" value="1"/>
</dbReference>
<feature type="modified residue" description="4-aspartylphosphate" evidence="6">
    <location>
        <position position="60"/>
    </location>
</feature>
<dbReference type="Pfam" id="PF00158">
    <property type="entry name" value="Sigma54_activat"/>
    <property type="match status" value="1"/>
</dbReference>
<dbReference type="Gene3D" id="1.10.8.60">
    <property type="match status" value="1"/>
</dbReference>
<evidence type="ECO:0000313" key="9">
    <source>
        <dbReference type="EMBL" id="QBH13403.1"/>
    </source>
</evidence>
<dbReference type="SUPFAM" id="SSF52540">
    <property type="entry name" value="P-loop containing nucleoside triphosphate hydrolases"/>
    <property type="match status" value="1"/>
</dbReference>
<evidence type="ECO:0000313" key="12">
    <source>
        <dbReference type="Proteomes" id="UP000293902"/>
    </source>
</evidence>
<dbReference type="SUPFAM" id="SSF52172">
    <property type="entry name" value="CheY-like"/>
    <property type="match status" value="1"/>
</dbReference>
<evidence type="ECO:0000256" key="4">
    <source>
        <dbReference type="ARBA" id="ARBA00023125"/>
    </source>
</evidence>
<dbReference type="Pfam" id="PF00072">
    <property type="entry name" value="Response_reg"/>
    <property type="match status" value="1"/>
</dbReference>
<dbReference type="Gene3D" id="1.10.10.60">
    <property type="entry name" value="Homeodomain-like"/>
    <property type="match status" value="1"/>
</dbReference>
<evidence type="ECO:0000256" key="3">
    <source>
        <dbReference type="ARBA" id="ARBA00023015"/>
    </source>
</evidence>
<dbReference type="InterPro" id="IPR002078">
    <property type="entry name" value="Sigma_54_int"/>
</dbReference>
<dbReference type="SMART" id="SM00448">
    <property type="entry name" value="REC"/>
    <property type="match status" value="1"/>
</dbReference>
<evidence type="ECO:0000256" key="2">
    <source>
        <dbReference type="ARBA" id="ARBA00022840"/>
    </source>
</evidence>
<dbReference type="OrthoDB" id="9814761at2"/>
<dbReference type="SUPFAM" id="SSF46689">
    <property type="entry name" value="Homeodomain-like"/>
    <property type="match status" value="1"/>
</dbReference>
<dbReference type="InterPro" id="IPR027417">
    <property type="entry name" value="P-loop_NTPase"/>
</dbReference>
<dbReference type="PROSITE" id="PS00675">
    <property type="entry name" value="SIGMA54_INTERACT_1"/>
    <property type="match status" value="1"/>
</dbReference>
<dbReference type="EMBL" id="CP036313">
    <property type="protein sequence ID" value="QBH13403.1"/>
    <property type="molecule type" value="Genomic_DNA"/>
</dbReference>
<evidence type="ECO:0000256" key="6">
    <source>
        <dbReference type="PROSITE-ProRule" id="PRU00169"/>
    </source>
</evidence>
<dbReference type="PANTHER" id="PTHR32071">
    <property type="entry name" value="TRANSCRIPTIONAL REGULATORY PROTEIN"/>
    <property type="match status" value="1"/>
</dbReference>
<accession>A0A328FAL0</accession>
<keyword evidence="3" id="KW-0805">Transcription regulation</keyword>
<keyword evidence="12" id="KW-1185">Reference proteome</keyword>
<keyword evidence="6" id="KW-0597">Phosphoprotein</keyword>
<dbReference type="AlphaFoldDB" id="A0A328FAL0"/>
<proteinExistence type="predicted"/>
<dbReference type="RefSeq" id="WP_111960360.1">
    <property type="nucleotide sequence ID" value="NZ_CP036313.1"/>
</dbReference>
<dbReference type="EMBL" id="QLNI01000068">
    <property type="protein sequence ID" value="RAM00067.1"/>
    <property type="molecule type" value="Genomic_DNA"/>
</dbReference>
<keyword evidence="1" id="KW-0547">Nucleotide-binding</keyword>
<dbReference type="PROSITE" id="PS00676">
    <property type="entry name" value="SIGMA54_INTERACT_2"/>
    <property type="match status" value="1"/>
</dbReference>
<dbReference type="InterPro" id="IPR009057">
    <property type="entry name" value="Homeodomain-like_sf"/>
</dbReference>
<dbReference type="GO" id="GO:0006355">
    <property type="term" value="P:regulation of DNA-templated transcription"/>
    <property type="evidence" value="ECO:0007669"/>
    <property type="project" value="InterPro"/>
</dbReference>
<evidence type="ECO:0000259" key="8">
    <source>
        <dbReference type="PROSITE" id="PS50110"/>
    </source>
</evidence>
<keyword evidence="5" id="KW-0804">Transcription</keyword>
<dbReference type="Gene3D" id="3.40.50.300">
    <property type="entry name" value="P-loop containing nucleotide triphosphate hydrolases"/>
    <property type="match status" value="1"/>
</dbReference>
<dbReference type="FunFam" id="3.40.50.300:FF:000006">
    <property type="entry name" value="DNA-binding transcriptional regulator NtrC"/>
    <property type="match status" value="1"/>
</dbReference>
<feature type="domain" description="Sigma-54 factor interaction" evidence="7">
    <location>
        <begin position="155"/>
        <end position="385"/>
    </location>
</feature>
<name>A0A328FAL0_9BACT</name>
<dbReference type="PROSITE" id="PS50110">
    <property type="entry name" value="RESPONSE_REGULATORY"/>
    <property type="match status" value="1"/>
</dbReference>
<dbReference type="Proteomes" id="UP000248798">
    <property type="component" value="Unassembled WGS sequence"/>
</dbReference>
<dbReference type="Proteomes" id="UP000293902">
    <property type="component" value="Chromosome"/>
</dbReference>
<dbReference type="SMART" id="SM00382">
    <property type="entry name" value="AAA"/>
    <property type="match status" value="1"/>
</dbReference>
<keyword evidence="2" id="KW-0067">ATP-binding</keyword>